<name>A0A1H9ZTC3_9FIRM</name>
<accession>A0A1H9ZTC3</accession>
<gene>
    <name evidence="1" type="ORF">SAMN04488598_10774</name>
    <name evidence="2" type="ORF">SAMN04515652_10874</name>
</gene>
<evidence type="ECO:0000313" key="2">
    <source>
        <dbReference type="EMBL" id="SES84967.1"/>
    </source>
</evidence>
<dbReference type="EMBL" id="FOHG01000008">
    <property type="protein sequence ID" value="SES84967.1"/>
    <property type="molecule type" value="Genomic_DNA"/>
</dbReference>
<dbReference type="EMBL" id="FNBJ01000007">
    <property type="protein sequence ID" value="SDF17840.1"/>
    <property type="molecule type" value="Genomic_DNA"/>
</dbReference>
<dbReference type="Proteomes" id="UP000198612">
    <property type="component" value="Unassembled WGS sequence"/>
</dbReference>
<evidence type="ECO:0000313" key="3">
    <source>
        <dbReference type="Proteomes" id="UP000198612"/>
    </source>
</evidence>
<protein>
    <submittedName>
        <fullName evidence="2">Uncharacterized protein</fullName>
    </submittedName>
</protein>
<keyword evidence="4" id="KW-1185">Reference proteome</keyword>
<proteinExistence type="predicted"/>
<dbReference type="Proteomes" id="UP000199519">
    <property type="component" value="Unassembled WGS sequence"/>
</dbReference>
<evidence type="ECO:0000313" key="4">
    <source>
        <dbReference type="Proteomes" id="UP000199519"/>
    </source>
</evidence>
<dbReference type="RefSeq" id="WP_089719777.1">
    <property type="nucleotide sequence ID" value="NZ_FNBJ01000007.1"/>
</dbReference>
<evidence type="ECO:0000313" key="1">
    <source>
        <dbReference type="EMBL" id="SDF17840.1"/>
    </source>
</evidence>
<sequence>MNFIYISLSPLFADLVSLMLNEANQEIDDAEFNLSQKNKELFNFLKKEAEYYVKNNDKTNFDREAQEYLRTVIGKAIFYNSYLFNDYFEMLDKNYS</sequence>
<reference evidence="3 4" key="1">
    <citation type="submission" date="2016-10" db="EMBL/GenBank/DDBJ databases">
        <authorList>
            <person name="Varghese N."/>
            <person name="Submissions S."/>
        </authorList>
    </citation>
    <scope>NUCLEOTIDE SEQUENCE [LARGE SCALE GENOMIC DNA]</scope>
    <source>
        <strain evidence="1 4">WG2</strain>
        <strain evidence="2 3">WG5</strain>
    </source>
</reference>
<organism evidence="2 3">
    <name type="scientific">Halanaerobium congolense</name>
    <dbReference type="NCBI Taxonomy" id="54121"/>
    <lineage>
        <taxon>Bacteria</taxon>
        <taxon>Bacillati</taxon>
        <taxon>Bacillota</taxon>
        <taxon>Clostridia</taxon>
        <taxon>Halanaerobiales</taxon>
        <taxon>Halanaerobiaceae</taxon>
        <taxon>Halanaerobium</taxon>
    </lineage>
</organism>
<dbReference type="AlphaFoldDB" id="A0A1H9ZTC3"/>